<dbReference type="Proteomes" id="UP000069001">
    <property type="component" value="Unassembled WGS sequence"/>
</dbReference>
<dbReference type="AlphaFoldDB" id="A0A124SML5"/>
<dbReference type="Gene3D" id="1.10.357.10">
    <property type="entry name" value="Tetracycline Repressor, domain 2"/>
    <property type="match status" value="1"/>
</dbReference>
<evidence type="ECO:0000256" key="3">
    <source>
        <dbReference type="SAM" id="MobiDB-lite"/>
    </source>
</evidence>
<proteinExistence type="predicted"/>
<name>A0A124SML5_BURCE</name>
<evidence type="ECO:0000259" key="4">
    <source>
        <dbReference type="PROSITE" id="PS50977"/>
    </source>
</evidence>
<reference evidence="5 6" key="1">
    <citation type="submission" date="2015-11" db="EMBL/GenBank/DDBJ databases">
        <title>Expanding the genomic diversity of Burkholderia species for the development of highly accurate diagnostics.</title>
        <authorList>
            <person name="Sahl J."/>
            <person name="Keim P."/>
            <person name="Wagner D."/>
        </authorList>
    </citation>
    <scope>NUCLEOTIDE SEQUENCE [LARGE SCALE GENOMIC DNA]</scope>
    <source>
        <strain evidence="5 6">MSMB1302</strain>
    </source>
</reference>
<evidence type="ECO:0000256" key="2">
    <source>
        <dbReference type="PROSITE-ProRule" id="PRU00335"/>
    </source>
</evidence>
<protein>
    <recommendedName>
        <fullName evidence="4">HTH tetR-type domain-containing protein</fullName>
    </recommendedName>
</protein>
<evidence type="ECO:0000313" key="5">
    <source>
        <dbReference type="EMBL" id="KVK78033.1"/>
    </source>
</evidence>
<dbReference type="GO" id="GO:0003677">
    <property type="term" value="F:DNA binding"/>
    <property type="evidence" value="ECO:0007669"/>
    <property type="project" value="UniProtKB-UniRule"/>
</dbReference>
<feature type="compositionally biased region" description="Basic and acidic residues" evidence="3">
    <location>
        <begin position="392"/>
        <end position="407"/>
    </location>
</feature>
<accession>A0A124SML5</accession>
<feature type="DNA-binding region" description="H-T-H motif" evidence="2">
    <location>
        <begin position="47"/>
        <end position="66"/>
    </location>
</feature>
<evidence type="ECO:0000313" key="6">
    <source>
        <dbReference type="Proteomes" id="UP000069001"/>
    </source>
</evidence>
<dbReference type="EMBL" id="LOYH01000081">
    <property type="protein sequence ID" value="KVK78033.1"/>
    <property type="molecule type" value="Genomic_DNA"/>
</dbReference>
<feature type="region of interest" description="Disordered" evidence="3">
    <location>
        <begin position="389"/>
        <end position="408"/>
    </location>
</feature>
<keyword evidence="1 2" id="KW-0238">DNA-binding</keyword>
<dbReference type="InterPro" id="IPR001647">
    <property type="entry name" value="HTH_TetR"/>
</dbReference>
<organism evidence="5 6">
    <name type="scientific">Burkholderia cepacia</name>
    <name type="common">Pseudomonas cepacia</name>
    <dbReference type="NCBI Taxonomy" id="292"/>
    <lineage>
        <taxon>Bacteria</taxon>
        <taxon>Pseudomonadati</taxon>
        <taxon>Pseudomonadota</taxon>
        <taxon>Betaproteobacteria</taxon>
        <taxon>Burkholderiales</taxon>
        <taxon>Burkholderiaceae</taxon>
        <taxon>Burkholderia</taxon>
        <taxon>Burkholderia cepacia complex</taxon>
    </lineage>
</organism>
<feature type="domain" description="HTH tetR-type" evidence="4">
    <location>
        <begin position="24"/>
        <end position="84"/>
    </location>
</feature>
<evidence type="ECO:0000256" key="1">
    <source>
        <dbReference type="ARBA" id="ARBA00023125"/>
    </source>
</evidence>
<dbReference type="PROSITE" id="PS50977">
    <property type="entry name" value="HTH_TETR_2"/>
    <property type="match status" value="1"/>
</dbReference>
<sequence>MGRQEDFLERAALDNERVSTERGKNTVNKIMAGAIEICVVEGYGGPTMRKVAAKAGLALSNLQHCFPTREDIFEAILSATREAYANTYDGVLTDTSLTPEGRLEKVVRLLPEDGNAARRGWSRRGAIMCRPLRCDSTSPTWTRAIEARRVGRTDVDATKLACNWLETGSTRRTRAMLIGTQEARGDDSSLGRRYARARRSRKLDFSMQTVLTLVLALVAHCAFAASNVTDDAQQQAALRTLMGTDPAPADSVKGVALSPWAHGPSASGPLWVVAALVQRPTETVDAELWTGVLTRDGQGFRLLASDRSERVDTSPMLWGPFLAMDVIPYRISAQETAFGVLFGNNYTSTAHSDSTGILSLYRYRDGRVTPVFSALTDWSTYDKDGAAQCEENNEKRGKPGDAERDPCDAENTTETHYVLSFSPHMTNGYYDLLVRPKGKAGSGKFARFTWNGKTYQPRRFTGD</sequence>
<comment type="caution">
    <text evidence="5">The sequence shown here is derived from an EMBL/GenBank/DDBJ whole genome shotgun (WGS) entry which is preliminary data.</text>
</comment>
<dbReference type="InterPro" id="IPR009057">
    <property type="entry name" value="Homeodomain-like_sf"/>
</dbReference>
<gene>
    <name evidence="5" type="ORF">WS90_20845</name>
</gene>
<dbReference type="SUPFAM" id="SSF46689">
    <property type="entry name" value="Homeodomain-like"/>
    <property type="match status" value="1"/>
</dbReference>